<keyword evidence="1" id="KW-0378">Hydrolase</keyword>
<dbReference type="InterPro" id="IPR035909">
    <property type="entry name" value="CheB_C"/>
</dbReference>
<dbReference type="GO" id="GO:0006935">
    <property type="term" value="P:chemotaxis"/>
    <property type="evidence" value="ECO:0007669"/>
    <property type="project" value="InterPro"/>
</dbReference>
<dbReference type="Pfam" id="PF01339">
    <property type="entry name" value="CheB_methylest"/>
    <property type="match status" value="1"/>
</dbReference>
<dbReference type="GO" id="GO:0005737">
    <property type="term" value="C:cytoplasm"/>
    <property type="evidence" value="ECO:0007669"/>
    <property type="project" value="InterPro"/>
</dbReference>
<organism evidence="6 7">
    <name type="scientific">Filimonas zeae</name>
    <dbReference type="NCBI Taxonomy" id="1737353"/>
    <lineage>
        <taxon>Bacteria</taxon>
        <taxon>Pseudomonadati</taxon>
        <taxon>Bacteroidota</taxon>
        <taxon>Chitinophagia</taxon>
        <taxon>Chitinophagales</taxon>
        <taxon>Chitinophagaceae</taxon>
        <taxon>Filimonas</taxon>
    </lineage>
</organism>
<dbReference type="Proteomes" id="UP000627292">
    <property type="component" value="Unassembled WGS sequence"/>
</dbReference>
<dbReference type="PANTHER" id="PTHR42872">
    <property type="entry name" value="PROTEIN-GLUTAMATE METHYLESTERASE/PROTEIN-GLUTAMINE GLUTAMINASE"/>
    <property type="match status" value="1"/>
</dbReference>
<reference evidence="6" key="1">
    <citation type="journal article" date="2014" name="Int. J. Syst. Evol. Microbiol.">
        <title>Complete genome sequence of Corynebacterium casei LMG S-19264T (=DSM 44701T), isolated from a smear-ripened cheese.</title>
        <authorList>
            <consortium name="US DOE Joint Genome Institute (JGI-PGF)"/>
            <person name="Walter F."/>
            <person name="Albersmeier A."/>
            <person name="Kalinowski J."/>
            <person name="Ruckert C."/>
        </authorList>
    </citation>
    <scope>NUCLEOTIDE SEQUENCE</scope>
    <source>
        <strain evidence="6">CGMCC 1.15290</strain>
    </source>
</reference>
<dbReference type="GO" id="GO:0008984">
    <property type="term" value="F:protein-glutamate methylesterase activity"/>
    <property type="evidence" value="ECO:0007669"/>
    <property type="project" value="UniProtKB-EC"/>
</dbReference>
<evidence type="ECO:0000313" key="7">
    <source>
        <dbReference type="Proteomes" id="UP000627292"/>
    </source>
</evidence>
<comment type="caution">
    <text evidence="4">Lacks conserved residue(s) required for the propagation of feature annotation.</text>
</comment>
<dbReference type="AlphaFoldDB" id="A0A917J0V6"/>
<evidence type="ECO:0000256" key="1">
    <source>
        <dbReference type="ARBA" id="ARBA00022801"/>
    </source>
</evidence>
<dbReference type="SUPFAM" id="SSF52738">
    <property type="entry name" value="Methylesterase CheB, C-terminal domain"/>
    <property type="match status" value="1"/>
</dbReference>
<dbReference type="Gene3D" id="3.40.50.180">
    <property type="entry name" value="Methylesterase CheB, C-terminal domain"/>
    <property type="match status" value="1"/>
</dbReference>
<dbReference type="EC" id="3.1.1.61" evidence="2"/>
<gene>
    <name evidence="6" type="primary">cheB2</name>
    <name evidence="6" type="ORF">GCM10011379_22930</name>
</gene>
<evidence type="ECO:0000256" key="2">
    <source>
        <dbReference type="ARBA" id="ARBA00039140"/>
    </source>
</evidence>
<accession>A0A917J0V6</accession>
<evidence type="ECO:0000256" key="4">
    <source>
        <dbReference type="PROSITE-ProRule" id="PRU00050"/>
    </source>
</evidence>
<dbReference type="InterPro" id="IPR000673">
    <property type="entry name" value="Sig_transdc_resp-reg_Me-estase"/>
</dbReference>
<sequence>MSLIENLPDGFNWPVIVVLHRLKNVNSELVKLLAGVKNGRRVCEPEDKTQLRDKYIYLAPQNYHVLLEADKTISLDYSEPVHFSRPSIDVTFEAAAHVYGNKAAGILLSGANNDGAYGLEQIWRAGGSVAVQDPETCEYAAMPLAAIHRIREVLILQPAVLALFLENLLLNK</sequence>
<dbReference type="CDD" id="cd16433">
    <property type="entry name" value="CheB"/>
    <property type="match status" value="1"/>
</dbReference>
<evidence type="ECO:0000313" key="6">
    <source>
        <dbReference type="EMBL" id="GGH67543.1"/>
    </source>
</evidence>
<feature type="domain" description="CheB-type methylesterase" evidence="5">
    <location>
        <begin position="1"/>
        <end position="147"/>
    </location>
</feature>
<dbReference type="PANTHER" id="PTHR42872:SF6">
    <property type="entry name" value="PROTEIN-GLUTAMATE METHYLESTERASE_PROTEIN-GLUTAMINE GLUTAMINASE"/>
    <property type="match status" value="1"/>
</dbReference>
<keyword evidence="7" id="KW-1185">Reference proteome</keyword>
<evidence type="ECO:0000256" key="3">
    <source>
        <dbReference type="ARBA" id="ARBA00048267"/>
    </source>
</evidence>
<evidence type="ECO:0000259" key="5">
    <source>
        <dbReference type="PROSITE" id="PS50122"/>
    </source>
</evidence>
<dbReference type="GO" id="GO:0000156">
    <property type="term" value="F:phosphorelay response regulator activity"/>
    <property type="evidence" value="ECO:0007669"/>
    <property type="project" value="InterPro"/>
</dbReference>
<dbReference type="EMBL" id="BMIB01000002">
    <property type="protein sequence ID" value="GGH67543.1"/>
    <property type="molecule type" value="Genomic_DNA"/>
</dbReference>
<comment type="caution">
    <text evidence="6">The sequence shown here is derived from an EMBL/GenBank/DDBJ whole genome shotgun (WGS) entry which is preliminary data.</text>
</comment>
<comment type="catalytic activity">
    <reaction evidence="3">
        <text>[protein]-L-glutamate 5-O-methyl ester + H2O = L-glutamyl-[protein] + methanol + H(+)</text>
        <dbReference type="Rhea" id="RHEA:23236"/>
        <dbReference type="Rhea" id="RHEA-COMP:10208"/>
        <dbReference type="Rhea" id="RHEA-COMP:10311"/>
        <dbReference type="ChEBI" id="CHEBI:15377"/>
        <dbReference type="ChEBI" id="CHEBI:15378"/>
        <dbReference type="ChEBI" id="CHEBI:17790"/>
        <dbReference type="ChEBI" id="CHEBI:29973"/>
        <dbReference type="ChEBI" id="CHEBI:82795"/>
        <dbReference type="EC" id="3.1.1.61"/>
    </reaction>
</comment>
<protein>
    <recommendedName>
        <fullName evidence="2">protein-glutamate methylesterase</fullName>
        <ecNumber evidence="2">3.1.1.61</ecNumber>
    </recommendedName>
</protein>
<dbReference type="PROSITE" id="PS50122">
    <property type="entry name" value="CHEB"/>
    <property type="match status" value="1"/>
</dbReference>
<proteinExistence type="predicted"/>
<name>A0A917J0V6_9BACT</name>
<reference evidence="6" key="2">
    <citation type="submission" date="2020-09" db="EMBL/GenBank/DDBJ databases">
        <authorList>
            <person name="Sun Q."/>
            <person name="Zhou Y."/>
        </authorList>
    </citation>
    <scope>NUCLEOTIDE SEQUENCE</scope>
    <source>
        <strain evidence="6">CGMCC 1.15290</strain>
    </source>
</reference>